<keyword evidence="2" id="KW-0812">Transmembrane</keyword>
<feature type="compositionally biased region" description="Polar residues" evidence="1">
    <location>
        <begin position="67"/>
        <end position="78"/>
    </location>
</feature>
<organism evidence="3 4">
    <name type="scientific">Thermolongibacillus altinsuensis</name>
    <dbReference type="NCBI Taxonomy" id="575256"/>
    <lineage>
        <taxon>Bacteria</taxon>
        <taxon>Bacillati</taxon>
        <taxon>Bacillota</taxon>
        <taxon>Bacilli</taxon>
        <taxon>Bacillales</taxon>
        <taxon>Anoxybacillaceae</taxon>
        <taxon>Thermolongibacillus</taxon>
    </lineage>
</organism>
<name>A0A4R1QIN2_9BACL</name>
<proteinExistence type="predicted"/>
<comment type="caution">
    <text evidence="3">The sequence shown here is derived from an EMBL/GenBank/DDBJ whole genome shotgun (WGS) entry which is preliminary data.</text>
</comment>
<evidence type="ECO:0000256" key="2">
    <source>
        <dbReference type="SAM" id="Phobius"/>
    </source>
</evidence>
<dbReference type="OrthoDB" id="1708317at2"/>
<keyword evidence="2" id="KW-0472">Membrane</keyword>
<dbReference type="AlphaFoldDB" id="A0A4R1QIN2"/>
<keyword evidence="2" id="KW-1133">Transmembrane helix</keyword>
<feature type="transmembrane region" description="Helical" evidence="2">
    <location>
        <begin position="6"/>
        <end position="25"/>
    </location>
</feature>
<protein>
    <recommendedName>
        <fullName evidence="5">Swarming motility protein SwrB</fullName>
    </recommendedName>
</protein>
<dbReference type="Proteomes" id="UP000295658">
    <property type="component" value="Unassembled WGS sequence"/>
</dbReference>
<sequence length="156" mass="18727">MATFLWITSFIFHIVSFFLIILLFLKWAKVKEIEKRQAEMIREMETMMTSYLVEFKEENDRFVRQLASKQNHSRQNSRQNKKIKQEEPFLPLPNIEAIEDRLEISVQDEHQEEPPVQELVEQAVRLQQQGKKLDEIAKILKKGKTEIELLLKFRQK</sequence>
<feature type="region of interest" description="Disordered" evidence="1">
    <location>
        <begin position="67"/>
        <end position="86"/>
    </location>
</feature>
<keyword evidence="4" id="KW-1185">Reference proteome</keyword>
<evidence type="ECO:0008006" key="5">
    <source>
        <dbReference type="Google" id="ProtNLM"/>
    </source>
</evidence>
<accession>A0A4R1QIN2</accession>
<evidence type="ECO:0000313" key="3">
    <source>
        <dbReference type="EMBL" id="TCL50400.1"/>
    </source>
</evidence>
<evidence type="ECO:0000313" key="4">
    <source>
        <dbReference type="Proteomes" id="UP000295658"/>
    </source>
</evidence>
<gene>
    <name evidence="3" type="ORF">EDD69_105201</name>
</gene>
<dbReference type="RefSeq" id="WP_132948167.1">
    <property type="nucleotide sequence ID" value="NZ_BSVG01000003.1"/>
</dbReference>
<reference evidence="3 4" key="1">
    <citation type="submission" date="2019-03" db="EMBL/GenBank/DDBJ databases">
        <title>Genomic Encyclopedia of Type Strains, Phase IV (KMG-IV): sequencing the most valuable type-strain genomes for metagenomic binning, comparative biology and taxonomic classification.</title>
        <authorList>
            <person name="Goeker M."/>
        </authorList>
    </citation>
    <scope>NUCLEOTIDE SEQUENCE [LARGE SCALE GENOMIC DNA]</scope>
    <source>
        <strain evidence="3 4">DSM 24979</strain>
    </source>
</reference>
<evidence type="ECO:0000256" key="1">
    <source>
        <dbReference type="SAM" id="MobiDB-lite"/>
    </source>
</evidence>
<dbReference type="EMBL" id="SLUL01000005">
    <property type="protein sequence ID" value="TCL50400.1"/>
    <property type="molecule type" value="Genomic_DNA"/>
</dbReference>